<dbReference type="EMBL" id="FMSV02000511">
    <property type="protein sequence ID" value="SEH06882.1"/>
    <property type="molecule type" value="Genomic_DNA"/>
</dbReference>
<gene>
    <name evidence="1" type="ORF">MBHS_02748</name>
</gene>
<keyword evidence="2" id="KW-1185">Reference proteome</keyword>
<sequence>MQIVTVSIKTEDIKDKIIWFLKHLENEGVEILSQEDVNDLKLLIATRAEKSIPFSE</sequence>
<dbReference type="RefSeq" id="WP_177428491.1">
    <property type="nucleotide sequence ID" value="NZ_FMSV02000511.1"/>
</dbReference>
<organism evidence="1 2">
    <name type="scientific">Candidatus Venteria ishoeyi</name>
    <dbReference type="NCBI Taxonomy" id="1899563"/>
    <lineage>
        <taxon>Bacteria</taxon>
        <taxon>Pseudomonadati</taxon>
        <taxon>Pseudomonadota</taxon>
        <taxon>Gammaproteobacteria</taxon>
        <taxon>Thiotrichales</taxon>
        <taxon>Thiotrichaceae</taxon>
        <taxon>Venteria</taxon>
    </lineage>
</organism>
<dbReference type="AlphaFoldDB" id="A0A1H6F9W0"/>
<reference evidence="1 2" key="1">
    <citation type="submission" date="2016-10" db="EMBL/GenBank/DDBJ databases">
        <authorList>
            <person name="de Groot N.N."/>
        </authorList>
    </citation>
    <scope>NUCLEOTIDE SEQUENCE [LARGE SCALE GENOMIC DNA]</scope>
    <source>
        <strain evidence="1">MBHS1</strain>
    </source>
</reference>
<evidence type="ECO:0000313" key="1">
    <source>
        <dbReference type="EMBL" id="SEH06882.1"/>
    </source>
</evidence>
<name>A0A1H6F9W0_9GAMM</name>
<dbReference type="Proteomes" id="UP000236724">
    <property type="component" value="Unassembled WGS sequence"/>
</dbReference>
<protein>
    <submittedName>
        <fullName evidence="1">Uncharacterized protein</fullName>
    </submittedName>
</protein>
<accession>A0A1H6F9W0</accession>
<proteinExistence type="predicted"/>
<evidence type="ECO:0000313" key="2">
    <source>
        <dbReference type="Proteomes" id="UP000236724"/>
    </source>
</evidence>